<comment type="cofactor">
    <cofactor evidence="2">
        <name>Mg(2+)</name>
        <dbReference type="ChEBI" id="CHEBI:18420"/>
    </cofactor>
</comment>
<comment type="similarity">
    <text evidence="5">Belongs to the STT3 family.</text>
</comment>
<feature type="domain" description="STT3/PglB/AglB core" evidence="18">
    <location>
        <begin position="494"/>
        <end position="548"/>
    </location>
</feature>
<evidence type="ECO:0000256" key="12">
    <source>
        <dbReference type="ARBA" id="ARBA00022989"/>
    </source>
</evidence>
<feature type="transmembrane region" description="Helical" evidence="16">
    <location>
        <begin position="104"/>
        <end position="127"/>
    </location>
</feature>
<comment type="caution">
    <text evidence="19">The sequence shown here is derived from an EMBL/GenBank/DDBJ whole genome shotgun (WGS) entry which is preliminary data.</text>
</comment>
<dbReference type="GO" id="GO:0046872">
    <property type="term" value="F:metal ion binding"/>
    <property type="evidence" value="ECO:0007669"/>
    <property type="project" value="UniProtKB-KW"/>
</dbReference>
<comment type="cofactor">
    <cofactor evidence="1">
        <name>Mn(2+)</name>
        <dbReference type="ChEBI" id="CHEBI:29035"/>
    </cofactor>
</comment>
<comment type="catalytic activity">
    <reaction evidence="15">
        <text>a di-trans,poly-cis-dolichyl diphosphooligosaccharide + L-asparaginyl-[protein] = N(4)-(oligosaccharide-(1-&gt;4)-N-acetyl-beta-D-glucosaminyl-(1-&gt;4)-N-acetyl-beta-D-glucosaminyl)-L-asparaginyl-[protein] + a di-trans,poly-cis-dolichyl diphosphate + H(+)</text>
        <dbReference type="Rhea" id="RHEA:22980"/>
        <dbReference type="Rhea" id="RHEA-COMP:12804"/>
        <dbReference type="Rhea" id="RHEA-COMP:12805"/>
        <dbReference type="Rhea" id="RHEA-COMP:19506"/>
        <dbReference type="Rhea" id="RHEA-COMP:19509"/>
        <dbReference type="ChEBI" id="CHEBI:15378"/>
        <dbReference type="ChEBI" id="CHEBI:50347"/>
        <dbReference type="ChEBI" id="CHEBI:57497"/>
        <dbReference type="ChEBI" id="CHEBI:57570"/>
        <dbReference type="ChEBI" id="CHEBI:132529"/>
        <dbReference type="EC" id="2.4.99.18"/>
    </reaction>
</comment>
<protein>
    <recommendedName>
        <fullName evidence="6">dolichyl-diphosphooligosaccharide--protein glycotransferase</fullName>
        <ecNumber evidence="6">2.4.99.18</ecNumber>
    </recommendedName>
</protein>
<evidence type="ECO:0000256" key="1">
    <source>
        <dbReference type="ARBA" id="ARBA00001936"/>
    </source>
</evidence>
<evidence type="ECO:0000256" key="10">
    <source>
        <dbReference type="ARBA" id="ARBA00022723"/>
    </source>
</evidence>
<evidence type="ECO:0000256" key="3">
    <source>
        <dbReference type="ARBA" id="ARBA00004127"/>
    </source>
</evidence>
<dbReference type="GO" id="GO:0012505">
    <property type="term" value="C:endomembrane system"/>
    <property type="evidence" value="ECO:0007669"/>
    <property type="project" value="UniProtKB-SubCell"/>
</dbReference>
<proteinExistence type="inferred from homology"/>
<keyword evidence="14" id="KW-0464">Manganese</keyword>
<dbReference type="VEuPathDB" id="TrichDB:TRFO_04948"/>
<feature type="transmembrane region" description="Helical" evidence="16">
    <location>
        <begin position="290"/>
        <end position="318"/>
    </location>
</feature>
<keyword evidence="8 19" id="KW-0808">Transferase</keyword>
<evidence type="ECO:0000256" key="5">
    <source>
        <dbReference type="ARBA" id="ARBA00010810"/>
    </source>
</evidence>
<dbReference type="EMBL" id="MLAK01000671">
    <property type="protein sequence ID" value="OHT08326.1"/>
    <property type="molecule type" value="Genomic_DNA"/>
</dbReference>
<evidence type="ECO:0000259" key="17">
    <source>
        <dbReference type="Pfam" id="PF02516"/>
    </source>
</evidence>
<keyword evidence="13 16" id="KW-0472">Membrane</keyword>
<gene>
    <name evidence="19" type="ORF">TRFO_04948</name>
</gene>
<keyword evidence="9 16" id="KW-0812">Transmembrane</keyword>
<dbReference type="InterPro" id="IPR003674">
    <property type="entry name" value="Oligo_trans_STT3"/>
</dbReference>
<feature type="transmembrane region" description="Helical" evidence="16">
    <location>
        <begin position="163"/>
        <end position="189"/>
    </location>
</feature>
<dbReference type="EC" id="2.4.99.18" evidence="6"/>
<feature type="transmembrane region" description="Helical" evidence="16">
    <location>
        <begin position="260"/>
        <end position="278"/>
    </location>
</feature>
<dbReference type="InterPro" id="IPR048999">
    <property type="entry name" value="STT3-PglB_core"/>
</dbReference>
<evidence type="ECO:0000256" key="2">
    <source>
        <dbReference type="ARBA" id="ARBA00001946"/>
    </source>
</evidence>
<feature type="transmembrane region" description="Helical" evidence="16">
    <location>
        <begin position="6"/>
        <end position="28"/>
    </location>
</feature>
<evidence type="ECO:0000313" key="20">
    <source>
        <dbReference type="Proteomes" id="UP000179807"/>
    </source>
</evidence>
<evidence type="ECO:0000313" key="19">
    <source>
        <dbReference type="EMBL" id="OHT08326.1"/>
    </source>
</evidence>
<evidence type="ECO:0000256" key="16">
    <source>
        <dbReference type="SAM" id="Phobius"/>
    </source>
</evidence>
<feature type="transmembrane region" description="Helical" evidence="16">
    <location>
        <begin position="133"/>
        <end position="151"/>
    </location>
</feature>
<reference evidence="19" key="1">
    <citation type="submission" date="2016-10" db="EMBL/GenBank/DDBJ databases">
        <authorList>
            <person name="Benchimol M."/>
            <person name="Almeida L.G."/>
            <person name="Vasconcelos A.T."/>
            <person name="Perreira-Neves A."/>
            <person name="Rosa I.A."/>
            <person name="Tasca T."/>
            <person name="Bogo M.R."/>
            <person name="de Souza W."/>
        </authorList>
    </citation>
    <scope>NUCLEOTIDE SEQUENCE [LARGE SCALE GENOMIC DNA]</scope>
    <source>
        <strain evidence="19">K</strain>
    </source>
</reference>
<dbReference type="InterPro" id="IPR048307">
    <property type="entry name" value="STT3_N"/>
</dbReference>
<dbReference type="RefSeq" id="XP_068361462.1">
    <property type="nucleotide sequence ID" value="XM_068492199.1"/>
</dbReference>
<dbReference type="PANTHER" id="PTHR13872:SF1">
    <property type="entry name" value="DOLICHYL-DIPHOSPHOOLIGOSACCHARIDE--PROTEIN GLYCOSYLTRANSFERASE SUBUNIT STT3B"/>
    <property type="match status" value="1"/>
</dbReference>
<evidence type="ECO:0000256" key="8">
    <source>
        <dbReference type="ARBA" id="ARBA00022679"/>
    </source>
</evidence>
<keyword evidence="7" id="KW-0328">Glycosyltransferase</keyword>
<dbReference type="PANTHER" id="PTHR13872">
    <property type="entry name" value="DOLICHYL-DIPHOSPHOOLIGOSACCHARIDE--PROTEIN GLYCOSYLTRANSFERASE SUBUNIT"/>
    <property type="match status" value="1"/>
</dbReference>
<feature type="transmembrane region" description="Helical" evidence="16">
    <location>
        <begin position="383"/>
        <end position="399"/>
    </location>
</feature>
<evidence type="ECO:0000256" key="6">
    <source>
        <dbReference type="ARBA" id="ARBA00012605"/>
    </source>
</evidence>
<evidence type="ECO:0000256" key="9">
    <source>
        <dbReference type="ARBA" id="ARBA00022692"/>
    </source>
</evidence>
<feature type="transmembrane region" description="Helical" evidence="16">
    <location>
        <begin position="228"/>
        <end position="248"/>
    </location>
</feature>
<dbReference type="Pfam" id="PF02516">
    <property type="entry name" value="STT3"/>
    <property type="match status" value="1"/>
</dbReference>
<sequence length="677" mass="76863">MENTQILHFLRFTIVFLCCVLAFCIRLFSNVMNEPIIHEFDPHFNWRCTQFIDQHGLYEFLGWFDNISWYPQGRPVGETAYPGLMYTSAIIKWSLQKVHICVDLLDICVYTGPIFAVLSTLLAFLYGQLIEDSSLGCVFAALTSFIAGMISRSMAGSYDYECISLFILVACIYTFSLALKTGSIFFATISGLFYGYMSLTWGGYVFIANCIPLYVAGLVALGHYSWRLHITYSIWAIIGSLINASIPFISDKLVKKPEHFAMIGVFVVLNGWGLFTYLRSILSPPSYSTVIVSSILSLPVILFLTITVGVSTGLLGGFSGRLLQMFDPSYATKNIPIIASVAEHQPSSWGMYFMDCGYLLILFPLGCYFILRDGISNNTELQILLLIYGLSTLYFASIMVRLVLVFTPAMVLVAGVGLQRMLRISFRSKSSVSHIIICTIFSICVFSEYHSVWFAALSYSGDHIHFPVRTANGQEMSDDYREAYRWLWTNSGRDERVMSWWDYGYQITSMGGRGCMADGNTNNFTHIGIIGMSMSSPEPISWRLARLMGADYMLVIFGGACGYDGDDINKFLWMPKIANQTFTNISGDMYMSSPYESIVGPNMRINMTNSMMFRFCYNNFKRYQFHPSLPQGMDLMRYTQVPNLDIKLTHFQEAFTSKHWIVRIYKVNPDPLWDRVY</sequence>
<keyword evidence="11" id="KW-0460">Magnesium</keyword>
<dbReference type="Pfam" id="PF21436">
    <property type="entry name" value="STT3-PglB_core"/>
    <property type="match status" value="1"/>
</dbReference>
<keyword evidence="10" id="KW-0479">Metal-binding</keyword>
<dbReference type="GO" id="GO:0004579">
    <property type="term" value="F:dolichyl-diphosphooligosaccharide-protein glycotransferase activity"/>
    <property type="evidence" value="ECO:0007669"/>
    <property type="project" value="UniProtKB-EC"/>
</dbReference>
<evidence type="ECO:0000256" key="15">
    <source>
        <dbReference type="ARBA" id="ARBA00048829"/>
    </source>
</evidence>
<evidence type="ECO:0000256" key="11">
    <source>
        <dbReference type="ARBA" id="ARBA00022842"/>
    </source>
</evidence>
<evidence type="ECO:0000256" key="13">
    <source>
        <dbReference type="ARBA" id="ARBA00023136"/>
    </source>
</evidence>
<name>A0A1J4KFF2_9EUKA</name>
<evidence type="ECO:0000256" key="7">
    <source>
        <dbReference type="ARBA" id="ARBA00022676"/>
    </source>
</evidence>
<evidence type="ECO:0000259" key="18">
    <source>
        <dbReference type="Pfam" id="PF21436"/>
    </source>
</evidence>
<comment type="pathway">
    <text evidence="4">Protein modification; protein glycosylation.</text>
</comment>
<dbReference type="OrthoDB" id="10261066at2759"/>
<evidence type="ECO:0000256" key="14">
    <source>
        <dbReference type="ARBA" id="ARBA00023211"/>
    </source>
</evidence>
<evidence type="ECO:0000256" key="4">
    <source>
        <dbReference type="ARBA" id="ARBA00004922"/>
    </source>
</evidence>
<feature type="transmembrane region" description="Helical" evidence="16">
    <location>
        <begin position="349"/>
        <end position="371"/>
    </location>
</feature>
<dbReference type="UniPathway" id="UPA00378"/>
<dbReference type="Gene3D" id="3.40.50.12610">
    <property type="match status" value="1"/>
</dbReference>
<feature type="transmembrane region" description="Helical" evidence="16">
    <location>
        <begin position="201"/>
        <end position="221"/>
    </location>
</feature>
<dbReference type="Proteomes" id="UP000179807">
    <property type="component" value="Unassembled WGS sequence"/>
</dbReference>
<dbReference type="AlphaFoldDB" id="A0A1J4KFF2"/>
<accession>A0A1J4KFF2</accession>
<comment type="subcellular location">
    <subcellularLocation>
        <location evidence="3">Endomembrane system</location>
        <topology evidence="3">Multi-pass membrane protein</topology>
    </subcellularLocation>
</comment>
<feature type="domain" description="Oligosaccharyl transferase STT3 N-terminal" evidence="17">
    <location>
        <begin position="12"/>
        <end position="413"/>
    </location>
</feature>
<keyword evidence="12 16" id="KW-1133">Transmembrane helix</keyword>
<dbReference type="GO" id="GO:0016020">
    <property type="term" value="C:membrane"/>
    <property type="evidence" value="ECO:0007669"/>
    <property type="project" value="InterPro"/>
</dbReference>
<dbReference type="GeneID" id="94826903"/>
<keyword evidence="20" id="KW-1185">Reference proteome</keyword>
<organism evidence="19 20">
    <name type="scientific">Tritrichomonas foetus</name>
    <dbReference type="NCBI Taxonomy" id="1144522"/>
    <lineage>
        <taxon>Eukaryota</taxon>
        <taxon>Metamonada</taxon>
        <taxon>Parabasalia</taxon>
        <taxon>Tritrichomonadida</taxon>
        <taxon>Tritrichomonadidae</taxon>
        <taxon>Tritrichomonas</taxon>
    </lineage>
</organism>